<feature type="compositionally biased region" description="Basic and acidic residues" evidence="6">
    <location>
        <begin position="439"/>
        <end position="454"/>
    </location>
</feature>
<reference evidence="7" key="1">
    <citation type="submission" date="2013-08" db="EMBL/GenBank/DDBJ databases">
        <authorList>
            <person name="Mendez C."/>
            <person name="Richter M."/>
            <person name="Ferrer M."/>
            <person name="Sanchez J."/>
        </authorList>
    </citation>
    <scope>NUCLEOTIDE SEQUENCE</scope>
</reference>
<dbReference type="Gene3D" id="3.40.630.10">
    <property type="entry name" value="Zn peptidases"/>
    <property type="match status" value="1"/>
</dbReference>
<dbReference type="EMBL" id="AUZX01010048">
    <property type="protein sequence ID" value="EQD49364.1"/>
    <property type="molecule type" value="Genomic_DNA"/>
</dbReference>
<feature type="compositionally biased region" description="Basic residues" evidence="6">
    <location>
        <begin position="492"/>
        <end position="502"/>
    </location>
</feature>
<dbReference type="PANTHER" id="PTHR32481">
    <property type="entry name" value="AMINOPEPTIDASE"/>
    <property type="match status" value="1"/>
</dbReference>
<comment type="caution">
    <text evidence="7">The sequence shown here is derived from an EMBL/GenBank/DDBJ whole genome shotgun (WGS) entry which is preliminary data.</text>
</comment>
<dbReference type="InterPro" id="IPR023367">
    <property type="entry name" value="Peptidase_M42_dom2"/>
</dbReference>
<evidence type="ECO:0000256" key="3">
    <source>
        <dbReference type="ARBA" id="ARBA00022670"/>
    </source>
</evidence>
<protein>
    <submittedName>
        <fullName evidence="7">Peptidase M42 family protein</fullName>
    </submittedName>
</protein>
<dbReference type="PANTHER" id="PTHR32481:SF0">
    <property type="entry name" value="AMINOPEPTIDASE YPDE-RELATED"/>
    <property type="match status" value="1"/>
</dbReference>
<dbReference type="GO" id="GO:0006508">
    <property type="term" value="P:proteolysis"/>
    <property type="evidence" value="ECO:0007669"/>
    <property type="project" value="UniProtKB-KW"/>
</dbReference>
<dbReference type="SUPFAM" id="SSF101821">
    <property type="entry name" value="Aminopeptidase/glucanase lid domain"/>
    <property type="match status" value="1"/>
</dbReference>
<evidence type="ECO:0000256" key="6">
    <source>
        <dbReference type="SAM" id="MobiDB-lite"/>
    </source>
</evidence>
<dbReference type="InterPro" id="IPR008007">
    <property type="entry name" value="Peptidase_M42"/>
</dbReference>
<keyword evidence="3" id="KW-0645">Protease</keyword>
<comment type="similarity">
    <text evidence="1">Belongs to the peptidase M42 family.</text>
</comment>
<evidence type="ECO:0000313" key="7">
    <source>
        <dbReference type="EMBL" id="EQD49364.1"/>
    </source>
</evidence>
<dbReference type="Gene3D" id="2.40.30.40">
    <property type="entry name" value="Peptidase M42, domain 2"/>
    <property type="match status" value="1"/>
</dbReference>
<feature type="region of interest" description="Disordered" evidence="6">
    <location>
        <begin position="438"/>
        <end position="502"/>
    </location>
</feature>
<gene>
    <name evidence="7" type="ORF">B1A_13709</name>
</gene>
<dbReference type="SUPFAM" id="SSF53187">
    <property type="entry name" value="Zn-dependent exopeptidases"/>
    <property type="match status" value="1"/>
</dbReference>
<name>T1B8M1_9ZZZZ</name>
<organism evidence="7">
    <name type="scientific">mine drainage metagenome</name>
    <dbReference type="NCBI Taxonomy" id="410659"/>
    <lineage>
        <taxon>unclassified sequences</taxon>
        <taxon>metagenomes</taxon>
        <taxon>ecological metagenomes</taxon>
    </lineage>
</organism>
<dbReference type="AlphaFoldDB" id="T1B8M1"/>
<sequence>AHARARGTTTIAFVTQQSASEGGGLARLLTELPVDEMIFVGRIDPQSPAAGGTISGLQPGAGVVIGTTAAGTASLPDALQSLALAHHIAARTVAAKPPVIGGFGDKPKLPQRFALLGVPTLFPVTPAETFSRADLRRLTRLLEDYIGAPVTAMSAANDPFDAARTPAAGTGMPLLDHATAPNARLLKTLETMTTAYGASGHEQGIREAIRSRLPAWARRLTHVDPAGNLVLHLGHAVPGVHVPTILFDAHMDEIGYQVTHIQQDGELVVRELGGFYGRYYLGHVMLVHLPDGRSIGAVLGLPSGWDRPGFKWPPALSTLNESADAYVGTDSRAATERLGIRVGDFLTIPKTYRPLLGSHFEVRSIDDRAGDTALIETVRALGPDFARKYPGHQVTFLWATREEVGLEGAAAYAARVAKLGREPDVVFAVDMFVSSESPLETRRYGDRPPREGLCRARGRPFPRRSARRRGAGRRPGPRASHPRAVRRDGGRQRRRGVHALRK</sequence>
<keyword evidence="2" id="KW-0031">Aminopeptidase</keyword>
<dbReference type="InterPro" id="IPR051464">
    <property type="entry name" value="Peptidase_M42_aminopept"/>
</dbReference>
<accession>T1B8M1</accession>
<evidence type="ECO:0000256" key="4">
    <source>
        <dbReference type="ARBA" id="ARBA00022723"/>
    </source>
</evidence>
<keyword evidence="4" id="KW-0479">Metal-binding</keyword>
<dbReference type="GO" id="GO:0004177">
    <property type="term" value="F:aminopeptidase activity"/>
    <property type="evidence" value="ECO:0007669"/>
    <property type="project" value="UniProtKB-KW"/>
</dbReference>
<evidence type="ECO:0000256" key="1">
    <source>
        <dbReference type="ARBA" id="ARBA00006272"/>
    </source>
</evidence>
<feature type="compositionally biased region" description="Basic residues" evidence="6">
    <location>
        <begin position="456"/>
        <end position="484"/>
    </location>
</feature>
<evidence type="ECO:0000256" key="5">
    <source>
        <dbReference type="ARBA" id="ARBA00022801"/>
    </source>
</evidence>
<proteinExistence type="inferred from homology"/>
<reference evidence="7" key="2">
    <citation type="journal article" date="2014" name="ISME J.">
        <title>Microbial stratification in low pH oxic and suboxic macroscopic growths along an acid mine drainage.</title>
        <authorList>
            <person name="Mendez-Garcia C."/>
            <person name="Mesa V."/>
            <person name="Sprenger R.R."/>
            <person name="Richter M."/>
            <person name="Diez M.S."/>
            <person name="Solano J."/>
            <person name="Bargiela R."/>
            <person name="Golyshina O.V."/>
            <person name="Manteca A."/>
            <person name="Ramos J.L."/>
            <person name="Gallego J.R."/>
            <person name="Llorente I."/>
            <person name="Martins Dos Santos V.A."/>
            <person name="Jensen O.N."/>
            <person name="Pelaez A.I."/>
            <person name="Sanchez J."/>
            <person name="Ferrer M."/>
        </authorList>
    </citation>
    <scope>NUCLEOTIDE SEQUENCE</scope>
</reference>
<feature type="non-terminal residue" evidence="7">
    <location>
        <position position="1"/>
    </location>
</feature>
<dbReference type="GO" id="GO:0046872">
    <property type="term" value="F:metal ion binding"/>
    <property type="evidence" value="ECO:0007669"/>
    <property type="project" value="UniProtKB-KW"/>
</dbReference>
<keyword evidence="5" id="KW-0378">Hydrolase</keyword>
<dbReference type="Pfam" id="PF05343">
    <property type="entry name" value="Peptidase_M42"/>
    <property type="match status" value="1"/>
</dbReference>
<evidence type="ECO:0000256" key="2">
    <source>
        <dbReference type="ARBA" id="ARBA00022438"/>
    </source>
</evidence>